<evidence type="ECO:0000256" key="1">
    <source>
        <dbReference type="SAM" id="Coils"/>
    </source>
</evidence>
<protein>
    <submittedName>
        <fullName evidence="3">Uncharacterized protein</fullName>
    </submittedName>
</protein>
<gene>
    <name evidence="3" type="ORF">LAESUDRAFT_763492</name>
</gene>
<dbReference type="Proteomes" id="UP000076871">
    <property type="component" value="Unassembled WGS sequence"/>
</dbReference>
<reference evidence="3 4" key="1">
    <citation type="journal article" date="2016" name="Mol. Biol. Evol.">
        <title>Comparative Genomics of Early-Diverging Mushroom-Forming Fungi Provides Insights into the Origins of Lignocellulose Decay Capabilities.</title>
        <authorList>
            <person name="Nagy L.G."/>
            <person name="Riley R."/>
            <person name="Tritt A."/>
            <person name="Adam C."/>
            <person name="Daum C."/>
            <person name="Floudas D."/>
            <person name="Sun H."/>
            <person name="Yadav J.S."/>
            <person name="Pangilinan J."/>
            <person name="Larsson K.H."/>
            <person name="Matsuura K."/>
            <person name="Barry K."/>
            <person name="Labutti K."/>
            <person name="Kuo R."/>
            <person name="Ohm R.A."/>
            <person name="Bhattacharya S.S."/>
            <person name="Shirouzu T."/>
            <person name="Yoshinaga Y."/>
            <person name="Martin F.M."/>
            <person name="Grigoriev I.V."/>
            <person name="Hibbett D.S."/>
        </authorList>
    </citation>
    <scope>NUCLEOTIDE SEQUENCE [LARGE SCALE GENOMIC DNA]</scope>
    <source>
        <strain evidence="3 4">93-53</strain>
    </source>
</reference>
<evidence type="ECO:0000313" key="4">
    <source>
        <dbReference type="Proteomes" id="UP000076871"/>
    </source>
</evidence>
<feature type="region of interest" description="Disordered" evidence="2">
    <location>
        <begin position="407"/>
        <end position="430"/>
    </location>
</feature>
<organism evidence="3 4">
    <name type="scientific">Laetiporus sulphureus 93-53</name>
    <dbReference type="NCBI Taxonomy" id="1314785"/>
    <lineage>
        <taxon>Eukaryota</taxon>
        <taxon>Fungi</taxon>
        <taxon>Dikarya</taxon>
        <taxon>Basidiomycota</taxon>
        <taxon>Agaricomycotina</taxon>
        <taxon>Agaricomycetes</taxon>
        <taxon>Polyporales</taxon>
        <taxon>Laetiporus</taxon>
    </lineage>
</organism>
<dbReference type="RefSeq" id="XP_040759496.1">
    <property type="nucleotide sequence ID" value="XM_040913270.1"/>
</dbReference>
<feature type="region of interest" description="Disordered" evidence="2">
    <location>
        <begin position="1"/>
        <end position="58"/>
    </location>
</feature>
<evidence type="ECO:0000256" key="2">
    <source>
        <dbReference type="SAM" id="MobiDB-lite"/>
    </source>
</evidence>
<dbReference type="GeneID" id="63830298"/>
<dbReference type="InParanoid" id="A0A165BW17"/>
<keyword evidence="4" id="KW-1185">Reference proteome</keyword>
<dbReference type="AlphaFoldDB" id="A0A165BW17"/>
<proteinExistence type="predicted"/>
<feature type="compositionally biased region" description="Low complexity" evidence="2">
    <location>
        <begin position="411"/>
        <end position="430"/>
    </location>
</feature>
<dbReference type="EMBL" id="KV427660">
    <property type="protein sequence ID" value="KZT01756.1"/>
    <property type="molecule type" value="Genomic_DNA"/>
</dbReference>
<sequence>MEEHSAPPRPPPMKKLTRSSPPPKRKRRGSISRPPHRHRPPVWPQRPRPRRSASAAADAEVRDQFAREMELRLVEVARVQAVGVKAVFVPSEGIGVQMGANMAAGMAARMARQRIDELDEALRESKVALENARAENEGLRSEIAERFESFNPIASGDEKINAVIRRTPIAGPAETEPGIRELTELLEKSKTDTAELREQLAESKAERDSAHAEVAALQSLVDERTAELENLRKKVNREILVNGIECGKASSSKHDISTARDEITGLKHIVQELQMENSSHAQRNNALEQENNFLLSETEQLRQELKTLEENVEQSFMREEESLSYAADGADSADDIVKMQKKHETELEQLRKKLVEAERTSTRTIHDLNKEISELETLIESKSTAKYEDLESEIEKLKDKLACSQKKMSRSSVSTPTSATPSVAASPSSTSTANLETVCEICECPGHNIFTCDLLKDEGAPLGMDGGLMMVGLDGV</sequence>
<feature type="coiled-coil region" evidence="1">
    <location>
        <begin position="108"/>
        <end position="142"/>
    </location>
</feature>
<keyword evidence="1" id="KW-0175">Coiled coil</keyword>
<feature type="coiled-coil region" evidence="1">
    <location>
        <begin position="179"/>
        <end position="407"/>
    </location>
</feature>
<dbReference type="STRING" id="1314785.A0A165BW17"/>
<evidence type="ECO:0000313" key="3">
    <source>
        <dbReference type="EMBL" id="KZT01756.1"/>
    </source>
</evidence>
<dbReference type="PANTHER" id="PTHR43941">
    <property type="entry name" value="STRUCTURAL MAINTENANCE OF CHROMOSOMES PROTEIN 2"/>
    <property type="match status" value="1"/>
</dbReference>
<feature type="compositionally biased region" description="Basic residues" evidence="2">
    <location>
        <begin position="23"/>
        <end position="40"/>
    </location>
</feature>
<accession>A0A165BW17</accession>
<name>A0A165BW17_9APHY</name>
<dbReference type="OrthoDB" id="2130750at2759"/>